<organism evidence="2 3">
    <name type="scientific">Ornatilinea apprima</name>
    <dbReference type="NCBI Taxonomy" id="1134406"/>
    <lineage>
        <taxon>Bacteria</taxon>
        <taxon>Bacillati</taxon>
        <taxon>Chloroflexota</taxon>
        <taxon>Anaerolineae</taxon>
        <taxon>Anaerolineales</taxon>
        <taxon>Anaerolineaceae</taxon>
        <taxon>Ornatilinea</taxon>
    </lineage>
</organism>
<gene>
    <name evidence="2" type="ORF">ADN00_08850</name>
</gene>
<dbReference type="SUPFAM" id="SSF46785">
    <property type="entry name" value="Winged helix' DNA-binding domain"/>
    <property type="match status" value="1"/>
</dbReference>
<dbReference type="InterPro" id="IPR036388">
    <property type="entry name" value="WH-like_DNA-bd_sf"/>
</dbReference>
<sequence length="191" mass="21656">MDLTNAEMALLSLLAENPLHGYQIESLIEARGMRNWAEIGFSSIYYALNKMEKSGLVESRIQPEEGRPARRVYSLTEVGWQALTSAEYQRLSQPRPYSADFSLALACLPLLPVEKQIEALSERVRSLQTQEQAIQEKWQQDQPGMPAHVNHLFAYSLAQLHAERDWAQGFLNQLQSTSAAQAEEHSQETLK</sequence>
<evidence type="ECO:0000313" key="2">
    <source>
        <dbReference type="EMBL" id="KPL77682.1"/>
    </source>
</evidence>
<dbReference type="EMBL" id="LGCL01000022">
    <property type="protein sequence ID" value="KPL77682.1"/>
    <property type="molecule type" value="Genomic_DNA"/>
</dbReference>
<dbReference type="InterPro" id="IPR036390">
    <property type="entry name" value="WH_DNA-bd_sf"/>
</dbReference>
<name>A0A0N8GNC1_9CHLR</name>
<evidence type="ECO:0000313" key="3">
    <source>
        <dbReference type="Proteomes" id="UP000050417"/>
    </source>
</evidence>
<dbReference type="STRING" id="1134406.ADN00_08850"/>
<reference evidence="2 3" key="1">
    <citation type="submission" date="2015-07" db="EMBL/GenBank/DDBJ databases">
        <title>Genome sequence of Ornatilinea apprima DSM 23815.</title>
        <authorList>
            <person name="Hemp J."/>
            <person name="Ward L.M."/>
            <person name="Pace L.A."/>
            <person name="Fischer W.W."/>
        </authorList>
    </citation>
    <scope>NUCLEOTIDE SEQUENCE [LARGE SCALE GENOMIC DNA]</scope>
    <source>
        <strain evidence="2 3">P3M-1</strain>
    </source>
</reference>
<dbReference type="AlphaFoldDB" id="A0A0N8GNC1"/>
<dbReference type="PANTHER" id="PTHR43252">
    <property type="entry name" value="TRANSCRIPTIONAL REGULATOR YQJI"/>
    <property type="match status" value="1"/>
</dbReference>
<protein>
    <recommendedName>
        <fullName evidence="1">Transcription regulator PadR N-terminal domain-containing protein</fullName>
    </recommendedName>
</protein>
<keyword evidence="3" id="KW-1185">Reference proteome</keyword>
<dbReference type="PANTHER" id="PTHR43252:SF2">
    <property type="entry name" value="TRANSCRIPTION REGULATOR, PADR-LIKE FAMILY"/>
    <property type="match status" value="1"/>
</dbReference>
<dbReference type="Proteomes" id="UP000050417">
    <property type="component" value="Unassembled WGS sequence"/>
</dbReference>
<accession>A0A0N8GNC1</accession>
<evidence type="ECO:0000259" key="1">
    <source>
        <dbReference type="Pfam" id="PF03551"/>
    </source>
</evidence>
<dbReference type="Gene3D" id="1.10.10.10">
    <property type="entry name" value="Winged helix-like DNA-binding domain superfamily/Winged helix DNA-binding domain"/>
    <property type="match status" value="1"/>
</dbReference>
<feature type="domain" description="Transcription regulator PadR N-terminal" evidence="1">
    <location>
        <begin position="10"/>
        <end position="84"/>
    </location>
</feature>
<proteinExistence type="predicted"/>
<dbReference type="InterPro" id="IPR005149">
    <property type="entry name" value="Tscrpt_reg_PadR_N"/>
</dbReference>
<comment type="caution">
    <text evidence="2">The sequence shown here is derived from an EMBL/GenBank/DDBJ whole genome shotgun (WGS) entry which is preliminary data.</text>
</comment>
<dbReference type="Pfam" id="PF03551">
    <property type="entry name" value="PadR"/>
    <property type="match status" value="1"/>
</dbReference>